<dbReference type="SUPFAM" id="SSF53474">
    <property type="entry name" value="alpha/beta-Hydrolases"/>
    <property type="match status" value="1"/>
</dbReference>
<name>A0A060W494_ONCMY</name>
<evidence type="ECO:0000256" key="1">
    <source>
        <dbReference type="ARBA" id="ARBA00009431"/>
    </source>
</evidence>
<sequence length="151" mass="16956">MRISSAGTGSPIFFPAGVGYSYSDDRKYKTDDDEVADDNYLALQKLWWDLCPNTQPAWTAKINFKAFAVGNGLSSYALNDQSLIYFGYYHGLFGEQLWTDLNTNCCDKVACNFFNNSKEACKTLVHMETLLQSDKYYTSNTKIGLICTGLT</sequence>
<dbReference type="InterPro" id="IPR029058">
    <property type="entry name" value="AB_hydrolase_fold"/>
</dbReference>
<organism evidence="2 3">
    <name type="scientific">Oncorhynchus mykiss</name>
    <name type="common">Rainbow trout</name>
    <name type="synonym">Salmo gairdneri</name>
    <dbReference type="NCBI Taxonomy" id="8022"/>
    <lineage>
        <taxon>Eukaryota</taxon>
        <taxon>Metazoa</taxon>
        <taxon>Chordata</taxon>
        <taxon>Craniata</taxon>
        <taxon>Vertebrata</taxon>
        <taxon>Euteleostomi</taxon>
        <taxon>Actinopterygii</taxon>
        <taxon>Neopterygii</taxon>
        <taxon>Teleostei</taxon>
        <taxon>Protacanthopterygii</taxon>
        <taxon>Salmoniformes</taxon>
        <taxon>Salmonidae</taxon>
        <taxon>Salmoninae</taxon>
        <taxon>Oncorhynchus</taxon>
    </lineage>
</organism>
<gene>
    <name evidence="2" type="ORF">GSONMT00066136001</name>
</gene>
<dbReference type="GO" id="GO:0004185">
    <property type="term" value="F:serine-type carboxypeptidase activity"/>
    <property type="evidence" value="ECO:0007669"/>
    <property type="project" value="InterPro"/>
</dbReference>
<reference evidence="2" key="1">
    <citation type="journal article" date="2014" name="Nat. Commun.">
        <title>The rainbow trout genome provides novel insights into evolution after whole-genome duplication in vertebrates.</title>
        <authorList>
            <person name="Berthelot C."/>
            <person name="Brunet F."/>
            <person name="Chalopin D."/>
            <person name="Juanchich A."/>
            <person name="Bernard M."/>
            <person name="Noel B."/>
            <person name="Bento P."/>
            <person name="Da Silva C."/>
            <person name="Labadie K."/>
            <person name="Alberti A."/>
            <person name="Aury J.M."/>
            <person name="Louis A."/>
            <person name="Dehais P."/>
            <person name="Bardou P."/>
            <person name="Montfort J."/>
            <person name="Klopp C."/>
            <person name="Cabau C."/>
            <person name="Gaspin C."/>
            <person name="Thorgaard G.H."/>
            <person name="Boussaha M."/>
            <person name="Quillet E."/>
            <person name="Guyomard R."/>
            <person name="Galiana D."/>
            <person name="Bobe J."/>
            <person name="Volff J.N."/>
            <person name="Genet C."/>
            <person name="Wincker P."/>
            <person name="Jaillon O."/>
            <person name="Roest Crollius H."/>
            <person name="Guiguen Y."/>
        </authorList>
    </citation>
    <scope>NUCLEOTIDE SEQUENCE [LARGE SCALE GENOMIC DNA]</scope>
</reference>
<dbReference type="PaxDb" id="8022-A0A060W494"/>
<dbReference type="EMBL" id="FR904391">
    <property type="protein sequence ID" value="CDQ61927.1"/>
    <property type="molecule type" value="Genomic_DNA"/>
</dbReference>
<dbReference type="InterPro" id="IPR001563">
    <property type="entry name" value="Peptidase_S10"/>
</dbReference>
<protein>
    <submittedName>
        <fullName evidence="2">Uncharacterized protein</fullName>
    </submittedName>
</protein>
<dbReference type="Pfam" id="PF00450">
    <property type="entry name" value="Peptidase_S10"/>
    <property type="match status" value="2"/>
</dbReference>
<evidence type="ECO:0000313" key="3">
    <source>
        <dbReference type="Proteomes" id="UP000193380"/>
    </source>
</evidence>
<proteinExistence type="inferred from homology"/>
<dbReference type="STRING" id="8022.A0A060W494"/>
<dbReference type="GO" id="GO:0006508">
    <property type="term" value="P:proteolysis"/>
    <property type="evidence" value="ECO:0007669"/>
    <property type="project" value="InterPro"/>
</dbReference>
<dbReference type="Gene3D" id="3.40.50.1820">
    <property type="entry name" value="alpha/beta hydrolase"/>
    <property type="match status" value="2"/>
</dbReference>
<comment type="similarity">
    <text evidence="1">Belongs to the peptidase S10 family.</text>
</comment>
<evidence type="ECO:0000313" key="2">
    <source>
        <dbReference type="EMBL" id="CDQ61927.1"/>
    </source>
</evidence>
<dbReference type="Proteomes" id="UP000193380">
    <property type="component" value="Unassembled WGS sequence"/>
</dbReference>
<dbReference type="AlphaFoldDB" id="A0A060W494"/>
<reference evidence="2" key="2">
    <citation type="submission" date="2014-03" db="EMBL/GenBank/DDBJ databases">
        <authorList>
            <person name="Genoscope - CEA"/>
        </authorList>
    </citation>
    <scope>NUCLEOTIDE SEQUENCE</scope>
</reference>
<accession>A0A060W494</accession>